<protein>
    <submittedName>
        <fullName evidence="3">TACC_C domain-containing protein</fullName>
    </submittedName>
</protein>
<keyword evidence="1" id="KW-0175">Coiled coil</keyword>
<evidence type="ECO:0000313" key="2">
    <source>
        <dbReference type="Proteomes" id="UP000492821"/>
    </source>
</evidence>
<organism evidence="2 3">
    <name type="scientific">Panagrellus redivivus</name>
    <name type="common">Microworm</name>
    <dbReference type="NCBI Taxonomy" id="6233"/>
    <lineage>
        <taxon>Eukaryota</taxon>
        <taxon>Metazoa</taxon>
        <taxon>Ecdysozoa</taxon>
        <taxon>Nematoda</taxon>
        <taxon>Chromadorea</taxon>
        <taxon>Rhabditida</taxon>
        <taxon>Tylenchina</taxon>
        <taxon>Panagrolaimomorpha</taxon>
        <taxon>Panagrolaimoidea</taxon>
        <taxon>Panagrolaimidae</taxon>
        <taxon>Panagrellus</taxon>
    </lineage>
</organism>
<feature type="coiled-coil region" evidence="1">
    <location>
        <begin position="250"/>
        <end position="316"/>
    </location>
</feature>
<proteinExistence type="predicted"/>
<dbReference type="WBParaSite" id="Pan_g2085.t1">
    <property type="protein sequence ID" value="Pan_g2085.t1"/>
    <property type="gene ID" value="Pan_g2085"/>
</dbReference>
<evidence type="ECO:0000313" key="3">
    <source>
        <dbReference type="WBParaSite" id="Pan_g2085.t1"/>
    </source>
</evidence>
<name>A0A7E4VIC7_PANRE</name>
<evidence type="ECO:0000256" key="1">
    <source>
        <dbReference type="SAM" id="Coils"/>
    </source>
</evidence>
<dbReference type="AlphaFoldDB" id="A0A7E4VIC7"/>
<sequence>MNLNDTFEIKPDDAADVAAPIIDASNILDPDVAGHLPTAHTAETNATMNSFADASLAGIIDGTKTMIISKNRTRPNLPEAKTERKHHRRSTFSVDDNHVSSDVANMINTVRQKVHEGDDEAKMEALIQEVALYLYQKEKKHAEEIQAIRQRGEIMRLAQLNSKNEPTQATLPPEPESDVTAEIAELERIKLEAREKHIENLRLVSEYAQEAERFAELEKISNQDDTDFSKVEDIFDERFVEIKGLYDGLLEEGTNKCKAINAEVEKLAKEHAESISTVNNEIEAAESAIKQHEAKIADLAKQKDELLEMMEQMVEEGGD</sequence>
<accession>A0A7E4VIC7</accession>
<dbReference type="Proteomes" id="UP000492821">
    <property type="component" value="Unassembled WGS sequence"/>
</dbReference>
<reference evidence="3" key="2">
    <citation type="submission" date="2020-10" db="UniProtKB">
        <authorList>
            <consortium name="WormBaseParasite"/>
        </authorList>
    </citation>
    <scope>IDENTIFICATION</scope>
</reference>
<reference evidence="2" key="1">
    <citation type="journal article" date="2013" name="Genetics">
        <title>The draft genome and transcriptome of Panagrellus redivivus are shaped by the harsh demands of a free-living lifestyle.</title>
        <authorList>
            <person name="Srinivasan J."/>
            <person name="Dillman A.R."/>
            <person name="Macchietto M.G."/>
            <person name="Heikkinen L."/>
            <person name="Lakso M."/>
            <person name="Fracchia K.M."/>
            <person name="Antoshechkin I."/>
            <person name="Mortazavi A."/>
            <person name="Wong G."/>
            <person name="Sternberg P.W."/>
        </authorList>
    </citation>
    <scope>NUCLEOTIDE SEQUENCE [LARGE SCALE GENOMIC DNA]</scope>
    <source>
        <strain evidence="2">MT8872</strain>
    </source>
</reference>
<keyword evidence="2" id="KW-1185">Reference proteome</keyword>